<protein>
    <submittedName>
        <fullName evidence="1">Uncharacterized protein</fullName>
    </submittedName>
</protein>
<gene>
    <name evidence="1" type="ORF">FSP39_003462</name>
</gene>
<reference evidence="1" key="1">
    <citation type="submission" date="2019-08" db="EMBL/GenBank/DDBJ databases">
        <title>The improved chromosome-level genome for the pearl oyster Pinctada fucata martensii using PacBio sequencing and Hi-C.</title>
        <authorList>
            <person name="Zheng Z."/>
        </authorList>
    </citation>
    <scope>NUCLEOTIDE SEQUENCE</scope>
    <source>
        <strain evidence="1">ZZ-2019</strain>
        <tissue evidence="1">Adductor muscle</tissue>
    </source>
</reference>
<organism evidence="1 2">
    <name type="scientific">Pinctada imbricata</name>
    <name type="common">Atlantic pearl-oyster</name>
    <name type="synonym">Pinctada martensii</name>
    <dbReference type="NCBI Taxonomy" id="66713"/>
    <lineage>
        <taxon>Eukaryota</taxon>
        <taxon>Metazoa</taxon>
        <taxon>Spiralia</taxon>
        <taxon>Lophotrochozoa</taxon>
        <taxon>Mollusca</taxon>
        <taxon>Bivalvia</taxon>
        <taxon>Autobranchia</taxon>
        <taxon>Pteriomorphia</taxon>
        <taxon>Pterioida</taxon>
        <taxon>Pterioidea</taxon>
        <taxon>Pteriidae</taxon>
        <taxon>Pinctada</taxon>
    </lineage>
</organism>
<proteinExistence type="predicted"/>
<accession>A0AA88XVT5</accession>
<dbReference type="EMBL" id="VSWD01000010">
    <property type="protein sequence ID" value="KAK3089415.1"/>
    <property type="molecule type" value="Genomic_DNA"/>
</dbReference>
<name>A0AA88XVT5_PINIB</name>
<dbReference type="Proteomes" id="UP001186944">
    <property type="component" value="Unassembled WGS sequence"/>
</dbReference>
<evidence type="ECO:0000313" key="1">
    <source>
        <dbReference type="EMBL" id="KAK3089415.1"/>
    </source>
</evidence>
<evidence type="ECO:0000313" key="2">
    <source>
        <dbReference type="Proteomes" id="UP001186944"/>
    </source>
</evidence>
<keyword evidence="2" id="KW-1185">Reference proteome</keyword>
<comment type="caution">
    <text evidence="1">The sequence shown here is derived from an EMBL/GenBank/DDBJ whole genome shotgun (WGS) entry which is preliminary data.</text>
</comment>
<dbReference type="AlphaFoldDB" id="A0AA88XVT5"/>
<sequence>MVVLSIRPSDIHFSQDSIGCTFGKNTPHSHYSLGETVDDILLDNTTIDDIPMIIVTLVDGLWFTPDNRRLWVFRKLEELGKCEEISVKKGHFIPDNKFTTENGGVSVNVRGPPGGRYWRNYRKRVRNQQKRRSQDFNTTPGFHGLSHGGYIPGYNQNTPNQWSPGVVHDPVSYNFGNLSLDDHTRSTNQQTQPVRKPMMQHNVNMNVPTPQPGQLGYTVSRPSSSQNVYTANVSGGPIQRQPRSMVYDNNHGMPGVTNQNRRHNQYVTVPRQNSYTVEDDRKPVIIQPNSSNRDTGPYRDIEEANENHTRRSRFCCFC</sequence>